<keyword evidence="2" id="KW-0378">Hydrolase</keyword>
<dbReference type="SUPFAM" id="SSF56219">
    <property type="entry name" value="DNase I-like"/>
    <property type="match status" value="1"/>
</dbReference>
<protein>
    <submittedName>
        <fullName evidence="2">Endonuclease/exonuclease/phosphatase</fullName>
    </submittedName>
</protein>
<keyword evidence="2" id="KW-0540">Nuclease</keyword>
<reference evidence="2" key="1">
    <citation type="journal article" date="2013" name="Environ. Microbiol.">
        <title>Microbiota from the distal guts of lean and obese adolescents exhibit partial functional redundancy besides clear differences in community structure.</title>
        <authorList>
            <person name="Ferrer M."/>
            <person name="Ruiz A."/>
            <person name="Lanza F."/>
            <person name="Haange S.B."/>
            <person name="Oberbach A."/>
            <person name="Till H."/>
            <person name="Bargiela R."/>
            <person name="Campoy C."/>
            <person name="Segura M.T."/>
            <person name="Richter M."/>
            <person name="von Bergen M."/>
            <person name="Seifert J."/>
            <person name="Suarez A."/>
        </authorList>
    </citation>
    <scope>NUCLEOTIDE SEQUENCE</scope>
</reference>
<evidence type="ECO:0000313" key="2">
    <source>
        <dbReference type="EMBL" id="EKC76248.1"/>
    </source>
</evidence>
<dbReference type="GO" id="GO:0000175">
    <property type="term" value="F:3'-5'-RNA exonuclease activity"/>
    <property type="evidence" value="ECO:0007669"/>
    <property type="project" value="TreeGrafter"/>
</dbReference>
<gene>
    <name evidence="2" type="ORF">LEA_04803</name>
</gene>
<comment type="caution">
    <text evidence="2">The sequence shown here is derived from an EMBL/GenBank/DDBJ whole genome shotgun (WGS) entry which is preliminary data.</text>
</comment>
<dbReference type="Gene3D" id="3.60.10.10">
    <property type="entry name" value="Endonuclease/exonuclease/phosphatase"/>
    <property type="match status" value="1"/>
</dbReference>
<dbReference type="EMBL" id="AJWY01003144">
    <property type="protein sequence ID" value="EKC76248.1"/>
    <property type="molecule type" value="Genomic_DNA"/>
</dbReference>
<sequence>MLLVAKAKKKGLKIFCIVLSVILVFIIAVAAIEFWYYPKYKKTEKQPFDISSKAETDEITVMSANVRCLSPTDIGKKSWCYRAGLIIENVASVMPDVIGFQEVTKIHYAYLQDTLKGYDSVIEYRDNTYLSEGCPIFYSTEKFELEDKGSFWLSETPEVMSKD</sequence>
<dbReference type="InterPro" id="IPR036691">
    <property type="entry name" value="Endo/exonu/phosph_ase_sf"/>
</dbReference>
<proteinExistence type="predicted"/>
<feature type="transmembrane region" description="Helical" evidence="1">
    <location>
        <begin position="12"/>
        <end position="37"/>
    </location>
</feature>
<keyword evidence="2" id="KW-0255">Endonuclease</keyword>
<keyword evidence="2" id="KW-0269">Exonuclease</keyword>
<dbReference type="PANTHER" id="PTHR12121">
    <property type="entry name" value="CARBON CATABOLITE REPRESSOR PROTEIN 4"/>
    <property type="match status" value="1"/>
</dbReference>
<dbReference type="PANTHER" id="PTHR12121:SF36">
    <property type="entry name" value="ENDONUCLEASE_EXONUCLEASE_PHOSPHATASE DOMAIN-CONTAINING PROTEIN"/>
    <property type="match status" value="1"/>
</dbReference>
<dbReference type="GO" id="GO:0004519">
    <property type="term" value="F:endonuclease activity"/>
    <property type="evidence" value="ECO:0007669"/>
    <property type="project" value="UniProtKB-KW"/>
</dbReference>
<name>K1U1W5_9ZZZZ</name>
<organism evidence="2">
    <name type="scientific">human gut metagenome</name>
    <dbReference type="NCBI Taxonomy" id="408170"/>
    <lineage>
        <taxon>unclassified sequences</taxon>
        <taxon>metagenomes</taxon>
        <taxon>organismal metagenomes</taxon>
    </lineage>
</organism>
<feature type="non-terminal residue" evidence="2">
    <location>
        <position position="163"/>
    </location>
</feature>
<keyword evidence="1" id="KW-0812">Transmembrane</keyword>
<keyword evidence="1" id="KW-1133">Transmembrane helix</keyword>
<dbReference type="AlphaFoldDB" id="K1U1W5"/>
<keyword evidence="1" id="KW-0472">Membrane</keyword>
<dbReference type="InterPro" id="IPR050410">
    <property type="entry name" value="CCR4/nocturin_mRNA_transcr"/>
</dbReference>
<evidence type="ECO:0000256" key="1">
    <source>
        <dbReference type="SAM" id="Phobius"/>
    </source>
</evidence>
<accession>K1U1W5</accession>